<dbReference type="OrthoDB" id="291659at2"/>
<feature type="transmembrane region" description="Helical" evidence="1">
    <location>
        <begin position="70"/>
        <end position="94"/>
    </location>
</feature>
<organism evidence="2 3">
    <name type="scientific">Thalassoglobus polymorphus</name>
    <dbReference type="NCBI Taxonomy" id="2527994"/>
    <lineage>
        <taxon>Bacteria</taxon>
        <taxon>Pseudomonadati</taxon>
        <taxon>Planctomycetota</taxon>
        <taxon>Planctomycetia</taxon>
        <taxon>Planctomycetales</taxon>
        <taxon>Planctomycetaceae</taxon>
        <taxon>Thalassoglobus</taxon>
    </lineage>
</organism>
<dbReference type="RefSeq" id="WP_145201576.1">
    <property type="nucleotide sequence ID" value="NZ_CP036267.1"/>
</dbReference>
<dbReference type="AlphaFoldDB" id="A0A517QR94"/>
<sequence length="138" mass="15814">MQKFSESLQATESRLRAFACVQFLFFVVAAFVLGQWGISKEPLIVICVGSLVVACLGMIAPHVIRPIYRLWMLVVFPIGFLISHLLLAIVYYFVMTPIGLWRVRSTGDPLQRELTPDASTYWEKRKPTPAPETYFRQF</sequence>
<feature type="transmembrane region" description="Helical" evidence="1">
    <location>
        <begin position="43"/>
        <end position="64"/>
    </location>
</feature>
<keyword evidence="1" id="KW-1133">Transmembrane helix</keyword>
<protein>
    <recommendedName>
        <fullName evidence="4">SxtJ</fullName>
    </recommendedName>
</protein>
<keyword evidence="3" id="KW-1185">Reference proteome</keyword>
<evidence type="ECO:0000256" key="1">
    <source>
        <dbReference type="SAM" id="Phobius"/>
    </source>
</evidence>
<evidence type="ECO:0000313" key="3">
    <source>
        <dbReference type="Proteomes" id="UP000315724"/>
    </source>
</evidence>
<dbReference type="Proteomes" id="UP000315724">
    <property type="component" value="Chromosome"/>
</dbReference>
<feature type="transmembrane region" description="Helical" evidence="1">
    <location>
        <begin position="15"/>
        <end position="36"/>
    </location>
</feature>
<name>A0A517QR94_9PLAN</name>
<reference evidence="2 3" key="1">
    <citation type="submission" date="2019-02" db="EMBL/GenBank/DDBJ databases">
        <title>Deep-cultivation of Planctomycetes and their phenomic and genomic characterization uncovers novel biology.</title>
        <authorList>
            <person name="Wiegand S."/>
            <person name="Jogler M."/>
            <person name="Boedeker C."/>
            <person name="Pinto D."/>
            <person name="Vollmers J."/>
            <person name="Rivas-Marin E."/>
            <person name="Kohn T."/>
            <person name="Peeters S.H."/>
            <person name="Heuer A."/>
            <person name="Rast P."/>
            <person name="Oberbeckmann S."/>
            <person name="Bunk B."/>
            <person name="Jeske O."/>
            <person name="Meyerdierks A."/>
            <person name="Storesund J.E."/>
            <person name="Kallscheuer N."/>
            <person name="Luecker S."/>
            <person name="Lage O.M."/>
            <person name="Pohl T."/>
            <person name="Merkel B.J."/>
            <person name="Hornburger P."/>
            <person name="Mueller R.-W."/>
            <person name="Bruemmer F."/>
            <person name="Labrenz M."/>
            <person name="Spormann A.M."/>
            <person name="Op den Camp H."/>
            <person name="Overmann J."/>
            <person name="Amann R."/>
            <person name="Jetten M.S.M."/>
            <person name="Mascher T."/>
            <person name="Medema M.H."/>
            <person name="Devos D.P."/>
            <person name="Kaster A.-K."/>
            <person name="Ovreas L."/>
            <person name="Rohde M."/>
            <person name="Galperin M.Y."/>
            <person name="Jogler C."/>
        </authorList>
    </citation>
    <scope>NUCLEOTIDE SEQUENCE [LARGE SCALE GENOMIC DNA]</scope>
    <source>
        <strain evidence="2 3">Mal48</strain>
    </source>
</reference>
<keyword evidence="1" id="KW-0812">Transmembrane</keyword>
<evidence type="ECO:0008006" key="4">
    <source>
        <dbReference type="Google" id="ProtNLM"/>
    </source>
</evidence>
<proteinExistence type="predicted"/>
<dbReference type="EMBL" id="CP036267">
    <property type="protein sequence ID" value="QDT34128.1"/>
    <property type="molecule type" value="Genomic_DNA"/>
</dbReference>
<dbReference type="Pfam" id="PF19588">
    <property type="entry name" value="SxtJ"/>
    <property type="match status" value="1"/>
</dbReference>
<accession>A0A517QR94</accession>
<dbReference type="KEGG" id="tpol:Mal48_33880"/>
<keyword evidence="1" id="KW-0472">Membrane</keyword>
<dbReference type="InterPro" id="IPR045781">
    <property type="entry name" value="SxtJ"/>
</dbReference>
<gene>
    <name evidence="2" type="ORF">Mal48_33880</name>
</gene>
<evidence type="ECO:0000313" key="2">
    <source>
        <dbReference type="EMBL" id="QDT34128.1"/>
    </source>
</evidence>